<dbReference type="PANTHER" id="PTHR48111:SF40">
    <property type="entry name" value="PHOSPHATE REGULON TRANSCRIPTIONAL REGULATORY PROTEIN PHOB"/>
    <property type="match status" value="1"/>
</dbReference>
<keyword evidence="2" id="KW-0902">Two-component regulatory system</keyword>
<evidence type="ECO:0000313" key="8">
    <source>
        <dbReference type="EMBL" id="MFC3194755.1"/>
    </source>
</evidence>
<dbReference type="Proteomes" id="UP001595533">
    <property type="component" value="Unassembled WGS sequence"/>
</dbReference>
<feature type="DNA-binding region" description="OmpR/PhoB-type" evidence="5">
    <location>
        <begin position="125"/>
        <end position="224"/>
    </location>
</feature>
<dbReference type="CDD" id="cd17574">
    <property type="entry name" value="REC_OmpR"/>
    <property type="match status" value="1"/>
</dbReference>
<gene>
    <name evidence="8" type="ORF">ACFODZ_10945</name>
</gene>
<evidence type="ECO:0000259" key="7">
    <source>
        <dbReference type="PROSITE" id="PS51755"/>
    </source>
</evidence>
<dbReference type="EMBL" id="JBHRTS010000005">
    <property type="protein sequence ID" value="MFC3194755.1"/>
    <property type="molecule type" value="Genomic_DNA"/>
</dbReference>
<keyword evidence="1 4" id="KW-0597">Phosphoprotein</keyword>
<evidence type="ECO:0000256" key="1">
    <source>
        <dbReference type="ARBA" id="ARBA00022553"/>
    </source>
</evidence>
<evidence type="ECO:0000256" key="2">
    <source>
        <dbReference type="ARBA" id="ARBA00023012"/>
    </source>
</evidence>
<reference evidence="9" key="1">
    <citation type="journal article" date="2019" name="Int. J. Syst. Evol. Microbiol.">
        <title>The Global Catalogue of Microorganisms (GCM) 10K type strain sequencing project: providing services to taxonomists for standard genome sequencing and annotation.</title>
        <authorList>
            <consortium name="The Broad Institute Genomics Platform"/>
            <consortium name="The Broad Institute Genome Sequencing Center for Infectious Disease"/>
            <person name="Wu L."/>
            <person name="Ma J."/>
        </authorList>
    </citation>
    <scope>NUCLEOTIDE SEQUENCE [LARGE SCALE GENOMIC DNA]</scope>
    <source>
        <strain evidence="9">KCTC 42953</strain>
    </source>
</reference>
<dbReference type="InterPro" id="IPR036388">
    <property type="entry name" value="WH-like_DNA-bd_sf"/>
</dbReference>
<dbReference type="Gene3D" id="3.40.50.2300">
    <property type="match status" value="1"/>
</dbReference>
<evidence type="ECO:0000259" key="6">
    <source>
        <dbReference type="PROSITE" id="PS50110"/>
    </source>
</evidence>
<evidence type="ECO:0000313" key="9">
    <source>
        <dbReference type="Proteomes" id="UP001595533"/>
    </source>
</evidence>
<organism evidence="8 9">
    <name type="scientific">Marinicella sediminis</name>
    <dbReference type="NCBI Taxonomy" id="1792834"/>
    <lineage>
        <taxon>Bacteria</taxon>
        <taxon>Pseudomonadati</taxon>
        <taxon>Pseudomonadota</taxon>
        <taxon>Gammaproteobacteria</taxon>
        <taxon>Lysobacterales</taxon>
        <taxon>Marinicellaceae</taxon>
        <taxon>Marinicella</taxon>
    </lineage>
</organism>
<dbReference type="PANTHER" id="PTHR48111">
    <property type="entry name" value="REGULATOR OF RPOS"/>
    <property type="match status" value="1"/>
</dbReference>
<name>A0ABV7JD16_9GAMM</name>
<feature type="modified residue" description="4-aspartylphosphate" evidence="4">
    <location>
        <position position="51"/>
    </location>
</feature>
<evidence type="ECO:0000256" key="5">
    <source>
        <dbReference type="PROSITE-ProRule" id="PRU01091"/>
    </source>
</evidence>
<protein>
    <submittedName>
        <fullName evidence="8">Response regulator transcription factor</fullName>
    </submittedName>
</protein>
<dbReference type="Pfam" id="PF00486">
    <property type="entry name" value="Trans_reg_C"/>
    <property type="match status" value="1"/>
</dbReference>
<dbReference type="PROSITE" id="PS50110">
    <property type="entry name" value="RESPONSE_REGULATORY"/>
    <property type="match status" value="1"/>
</dbReference>
<comment type="caution">
    <text evidence="8">The sequence shown here is derived from an EMBL/GenBank/DDBJ whole genome shotgun (WGS) entry which is preliminary data.</text>
</comment>
<dbReference type="InterPro" id="IPR039420">
    <property type="entry name" value="WalR-like"/>
</dbReference>
<sequence length="230" mass="26695">MNVFILEDDTDQSELMQHWLEAHNHNCQLFVDGRAFIDKLPYEQPDLVILDWNLPGLNGLEILNWIRSSDFHDLPVIFATTRGHDDDLVKALDQGADDYLVKPIKEVELIARAQALHRRHNKGNPNKREFDPFQFDSNEHTVTYLATPIKLTAKEFQLAFYFFNNPDRLISRDYLLETIWTKTASISTRTVDTHISRLRKKLDLDGSSGWKLISVYHKGYRLIKTDQGAS</sequence>
<dbReference type="Gene3D" id="1.10.10.10">
    <property type="entry name" value="Winged helix-like DNA-binding domain superfamily/Winged helix DNA-binding domain"/>
    <property type="match status" value="1"/>
</dbReference>
<accession>A0ABV7JD16</accession>
<dbReference type="SMART" id="SM00448">
    <property type="entry name" value="REC"/>
    <property type="match status" value="1"/>
</dbReference>
<evidence type="ECO:0000256" key="4">
    <source>
        <dbReference type="PROSITE-ProRule" id="PRU00169"/>
    </source>
</evidence>
<keyword evidence="3 5" id="KW-0238">DNA-binding</keyword>
<dbReference type="InterPro" id="IPR001789">
    <property type="entry name" value="Sig_transdc_resp-reg_receiver"/>
</dbReference>
<feature type="domain" description="Response regulatory" evidence="6">
    <location>
        <begin position="2"/>
        <end position="117"/>
    </location>
</feature>
<evidence type="ECO:0000256" key="3">
    <source>
        <dbReference type="ARBA" id="ARBA00023125"/>
    </source>
</evidence>
<dbReference type="SUPFAM" id="SSF52172">
    <property type="entry name" value="CheY-like"/>
    <property type="match status" value="1"/>
</dbReference>
<dbReference type="CDD" id="cd00383">
    <property type="entry name" value="trans_reg_C"/>
    <property type="match status" value="1"/>
</dbReference>
<dbReference type="InterPro" id="IPR011006">
    <property type="entry name" value="CheY-like_superfamily"/>
</dbReference>
<dbReference type="InterPro" id="IPR001867">
    <property type="entry name" value="OmpR/PhoB-type_DNA-bd"/>
</dbReference>
<dbReference type="Pfam" id="PF00072">
    <property type="entry name" value="Response_reg"/>
    <property type="match status" value="1"/>
</dbReference>
<proteinExistence type="predicted"/>
<dbReference type="RefSeq" id="WP_077410803.1">
    <property type="nucleotide sequence ID" value="NZ_JBHRTS010000005.1"/>
</dbReference>
<feature type="domain" description="OmpR/PhoB-type" evidence="7">
    <location>
        <begin position="125"/>
        <end position="224"/>
    </location>
</feature>
<dbReference type="PROSITE" id="PS51755">
    <property type="entry name" value="OMPR_PHOB"/>
    <property type="match status" value="1"/>
</dbReference>
<dbReference type="SMART" id="SM00862">
    <property type="entry name" value="Trans_reg_C"/>
    <property type="match status" value="1"/>
</dbReference>
<keyword evidence="9" id="KW-1185">Reference proteome</keyword>